<keyword evidence="8" id="KW-1185">Reference proteome</keyword>
<dbReference type="InterPro" id="IPR015943">
    <property type="entry name" value="WD40/YVTN_repeat-like_dom_sf"/>
</dbReference>
<keyword evidence="3" id="KW-0677">Repeat</keyword>
<dbReference type="InterPro" id="IPR001632">
    <property type="entry name" value="WD40_G-protein_beta-like"/>
</dbReference>
<feature type="repeat" description="WD" evidence="5">
    <location>
        <begin position="296"/>
        <end position="328"/>
    </location>
</feature>
<evidence type="ECO:0000256" key="3">
    <source>
        <dbReference type="ARBA" id="ARBA00022737"/>
    </source>
</evidence>
<accession>T1G8D2</accession>
<dbReference type="InterPro" id="IPR016346">
    <property type="entry name" value="G-protein_beta_1-5"/>
</dbReference>
<evidence type="ECO:0000256" key="4">
    <source>
        <dbReference type="ARBA" id="ARBA00023224"/>
    </source>
</evidence>
<feature type="repeat" description="WD" evidence="5">
    <location>
        <begin position="183"/>
        <end position="217"/>
    </location>
</feature>
<dbReference type="InParanoid" id="T1G8D2"/>
<dbReference type="GO" id="GO:0007186">
    <property type="term" value="P:G protein-coupled receptor signaling pathway"/>
    <property type="evidence" value="ECO:0000318"/>
    <property type="project" value="GO_Central"/>
</dbReference>
<dbReference type="PROSITE" id="PS00678">
    <property type="entry name" value="WD_REPEATS_1"/>
    <property type="match status" value="1"/>
</dbReference>
<sequence>MKNFEMEQLKKEAESLKEKIMEAQKAVADASLPELASKVEPVGKIQLRSRRTLRGHLAKIYAMHWGSDSRNLVSASQDGKLIVWDAYTSNKVVHAIPLRSSWVMTCSFAPSGNFVACGGLDNVCTVYSLKSREGSVKAVAELVGHNGYLSCCRFVDDHQIVTASGDTTCALWDIETKQQTTSFSGHCGDVMSLALSSDMKTFVSGACDKTAKVFSISDCVCFFPSNLAFATGSDDTTCRLFDIRSDQEVALYYNDGNECGVTSVGFSSSGRLLFAGYDDFKVQLFDSIKLEKAGQLLGHENRVSCLGVTESGNALATGSWDSVLKIWN</sequence>
<reference evidence="8" key="1">
    <citation type="submission" date="2012-12" db="EMBL/GenBank/DDBJ databases">
        <authorList>
            <person name="Hellsten U."/>
            <person name="Grimwood J."/>
            <person name="Chapman J.A."/>
            <person name="Shapiro H."/>
            <person name="Aerts A."/>
            <person name="Otillar R.P."/>
            <person name="Terry A.Y."/>
            <person name="Boore J.L."/>
            <person name="Simakov O."/>
            <person name="Marletaz F."/>
            <person name="Cho S.-J."/>
            <person name="Edsinger-Gonzales E."/>
            <person name="Havlak P."/>
            <person name="Kuo D.-H."/>
            <person name="Larsson T."/>
            <person name="Lv J."/>
            <person name="Arendt D."/>
            <person name="Savage R."/>
            <person name="Osoegawa K."/>
            <person name="de Jong P."/>
            <person name="Lindberg D.R."/>
            <person name="Seaver E.C."/>
            <person name="Weisblat D.A."/>
            <person name="Putnam N.H."/>
            <person name="Grigoriev I.V."/>
            <person name="Rokhsar D.S."/>
        </authorList>
    </citation>
    <scope>NUCLEOTIDE SEQUENCE</scope>
</reference>
<dbReference type="PANTHER" id="PTHR19850">
    <property type="entry name" value="GUANINE NUCLEOTIDE-BINDING PROTEIN BETA G PROTEIN BETA"/>
    <property type="match status" value="1"/>
</dbReference>
<keyword evidence="2 5" id="KW-0853">WD repeat</keyword>
<dbReference type="AlphaFoldDB" id="T1G8D2"/>
<dbReference type="EnsemblMetazoa" id="HelroT92225">
    <property type="protein sequence ID" value="HelroP92225"/>
    <property type="gene ID" value="HelroG92225"/>
</dbReference>
<gene>
    <name evidence="7" type="primary">20217329</name>
    <name evidence="6" type="ORF">HELRODRAFT_92225</name>
</gene>
<dbReference type="GO" id="GO:0030159">
    <property type="term" value="F:signaling receptor complex adaptor activity"/>
    <property type="evidence" value="ECO:0000318"/>
    <property type="project" value="GO_Central"/>
</dbReference>
<feature type="repeat" description="WD" evidence="5">
    <location>
        <begin position="53"/>
        <end position="94"/>
    </location>
</feature>
<dbReference type="GO" id="GO:0005737">
    <property type="term" value="C:cytoplasm"/>
    <property type="evidence" value="ECO:0000318"/>
    <property type="project" value="GO_Central"/>
</dbReference>
<dbReference type="Proteomes" id="UP000015101">
    <property type="component" value="Unassembled WGS sequence"/>
</dbReference>
<evidence type="ECO:0000256" key="1">
    <source>
        <dbReference type="ARBA" id="ARBA00009768"/>
    </source>
</evidence>
<reference evidence="7" key="3">
    <citation type="submission" date="2015-06" db="UniProtKB">
        <authorList>
            <consortium name="EnsemblMetazoa"/>
        </authorList>
    </citation>
    <scope>IDENTIFICATION</scope>
</reference>
<dbReference type="Gene3D" id="2.130.10.10">
    <property type="entry name" value="YVTN repeat-like/Quinoprotein amine dehydrogenase"/>
    <property type="match status" value="1"/>
</dbReference>
<dbReference type="eggNOG" id="KOG0286">
    <property type="taxonomic scope" value="Eukaryota"/>
</dbReference>
<dbReference type="EMBL" id="AMQM01009097">
    <property type="status" value="NOT_ANNOTATED_CDS"/>
    <property type="molecule type" value="Genomic_DNA"/>
</dbReference>
<dbReference type="InterPro" id="IPR036322">
    <property type="entry name" value="WD40_repeat_dom_sf"/>
</dbReference>
<dbReference type="PROSITE" id="PS50082">
    <property type="entry name" value="WD_REPEATS_2"/>
    <property type="match status" value="4"/>
</dbReference>
<dbReference type="GeneID" id="20217329"/>
<name>T1G8D2_HELRO</name>
<feature type="repeat" description="WD" evidence="5">
    <location>
        <begin position="142"/>
        <end position="182"/>
    </location>
</feature>
<dbReference type="OrthoDB" id="10255630at2759"/>
<dbReference type="GO" id="GO:0005834">
    <property type="term" value="C:heterotrimeric G-protein complex"/>
    <property type="evidence" value="ECO:0000318"/>
    <property type="project" value="GO_Central"/>
</dbReference>
<dbReference type="PRINTS" id="PR00320">
    <property type="entry name" value="GPROTEINBRPT"/>
</dbReference>
<protein>
    <submittedName>
        <fullName evidence="6 7">Uncharacterized protein</fullName>
    </submittedName>
</protein>
<dbReference type="InterPro" id="IPR020472">
    <property type="entry name" value="WD40_PAC1"/>
</dbReference>
<evidence type="ECO:0000256" key="5">
    <source>
        <dbReference type="PROSITE-ProRule" id="PRU00221"/>
    </source>
</evidence>
<evidence type="ECO:0000313" key="8">
    <source>
        <dbReference type="Proteomes" id="UP000015101"/>
    </source>
</evidence>
<comment type="similarity">
    <text evidence="1">Belongs to the WD repeat G protein beta family.</text>
</comment>
<evidence type="ECO:0000256" key="2">
    <source>
        <dbReference type="ARBA" id="ARBA00022574"/>
    </source>
</evidence>
<dbReference type="Pfam" id="PF25391">
    <property type="entry name" value="WD40_Gbeta"/>
    <property type="match status" value="1"/>
</dbReference>
<dbReference type="OMA" id="KISAIHW"/>
<dbReference type="STRING" id="6412.T1G8D2"/>
<proteinExistence type="inferred from homology"/>
<dbReference type="CTD" id="20217329"/>
<dbReference type="SMART" id="SM00320">
    <property type="entry name" value="WD40"/>
    <property type="match status" value="6"/>
</dbReference>
<dbReference type="HOGENOM" id="CLU_000288_57_34_1"/>
<keyword evidence="4" id="KW-0807">Transducer</keyword>
<dbReference type="PROSITE" id="PS50294">
    <property type="entry name" value="WD_REPEATS_REGION"/>
    <property type="match status" value="2"/>
</dbReference>
<dbReference type="InterPro" id="IPR001680">
    <property type="entry name" value="WD40_rpt"/>
</dbReference>
<evidence type="ECO:0000313" key="7">
    <source>
        <dbReference type="EnsemblMetazoa" id="HelroP92225"/>
    </source>
</evidence>
<reference evidence="6 8" key="2">
    <citation type="journal article" date="2013" name="Nature">
        <title>Insights into bilaterian evolution from three spiralian genomes.</title>
        <authorList>
            <person name="Simakov O."/>
            <person name="Marletaz F."/>
            <person name="Cho S.J."/>
            <person name="Edsinger-Gonzales E."/>
            <person name="Havlak P."/>
            <person name="Hellsten U."/>
            <person name="Kuo D.H."/>
            <person name="Larsson T."/>
            <person name="Lv J."/>
            <person name="Arendt D."/>
            <person name="Savage R."/>
            <person name="Osoegawa K."/>
            <person name="de Jong P."/>
            <person name="Grimwood J."/>
            <person name="Chapman J.A."/>
            <person name="Shapiro H."/>
            <person name="Aerts A."/>
            <person name="Otillar R.P."/>
            <person name="Terry A.Y."/>
            <person name="Boore J.L."/>
            <person name="Grigoriev I.V."/>
            <person name="Lindberg D.R."/>
            <person name="Seaver E.C."/>
            <person name="Weisblat D.A."/>
            <person name="Putnam N.H."/>
            <person name="Rokhsar D.S."/>
        </authorList>
    </citation>
    <scope>NUCLEOTIDE SEQUENCE</scope>
</reference>
<dbReference type="InterPro" id="IPR019775">
    <property type="entry name" value="WD40_repeat_CS"/>
</dbReference>
<dbReference type="KEGG" id="hro:HELRODRAFT_92225"/>
<dbReference type="EMBL" id="KB095940">
    <property type="protein sequence ID" value="ESO09665.1"/>
    <property type="molecule type" value="Genomic_DNA"/>
</dbReference>
<dbReference type="RefSeq" id="XP_009012243.1">
    <property type="nucleotide sequence ID" value="XM_009013995.1"/>
</dbReference>
<evidence type="ECO:0000313" key="6">
    <source>
        <dbReference type="EMBL" id="ESO09665.1"/>
    </source>
</evidence>
<dbReference type="PRINTS" id="PR00319">
    <property type="entry name" value="GPROTEINB"/>
</dbReference>
<dbReference type="PIRSF" id="PIRSF002394">
    <property type="entry name" value="GN-bd_beta"/>
    <property type="match status" value="1"/>
</dbReference>
<organism evidence="7 8">
    <name type="scientific">Helobdella robusta</name>
    <name type="common">Californian leech</name>
    <dbReference type="NCBI Taxonomy" id="6412"/>
    <lineage>
        <taxon>Eukaryota</taxon>
        <taxon>Metazoa</taxon>
        <taxon>Spiralia</taxon>
        <taxon>Lophotrochozoa</taxon>
        <taxon>Annelida</taxon>
        <taxon>Clitellata</taxon>
        <taxon>Hirudinea</taxon>
        <taxon>Rhynchobdellida</taxon>
        <taxon>Glossiphoniidae</taxon>
        <taxon>Helobdella</taxon>
    </lineage>
</organism>
<dbReference type="EMBL" id="AMQM01009098">
    <property type="status" value="NOT_ANNOTATED_CDS"/>
    <property type="molecule type" value="Genomic_DNA"/>
</dbReference>
<dbReference type="CDD" id="cd00200">
    <property type="entry name" value="WD40"/>
    <property type="match status" value="1"/>
</dbReference>
<dbReference type="SUPFAM" id="SSF50978">
    <property type="entry name" value="WD40 repeat-like"/>
    <property type="match status" value="1"/>
</dbReference>